<dbReference type="Pfam" id="PF00586">
    <property type="entry name" value="AIRS"/>
    <property type="match status" value="1"/>
</dbReference>
<dbReference type="InterPro" id="IPR006283">
    <property type="entry name" value="ThiL-like"/>
</dbReference>
<dbReference type="RefSeq" id="WP_379955698.1">
    <property type="nucleotide sequence ID" value="NZ_JAUYVI010000003.1"/>
</dbReference>
<comment type="similarity">
    <text evidence="2">Belongs to the thiamine-monophosphate kinase family.</text>
</comment>
<feature type="binding site" evidence="2">
    <location>
        <position position="275"/>
    </location>
    <ligand>
        <name>substrate</name>
    </ligand>
</feature>
<keyword evidence="2 5" id="KW-0418">Kinase</keyword>
<reference evidence="6" key="1">
    <citation type="submission" date="2023-08" db="EMBL/GenBank/DDBJ databases">
        <title>Rhodospirillaceae gen. nov., a novel taxon isolated from the Yangtze River Yuezi River estuary sludge.</title>
        <authorList>
            <person name="Ruan L."/>
        </authorList>
    </citation>
    <scope>NUCLEOTIDE SEQUENCE [LARGE SCALE GENOMIC DNA]</scope>
    <source>
        <strain evidence="6">R-7</strain>
    </source>
</reference>
<dbReference type="Gene3D" id="3.90.650.10">
    <property type="entry name" value="PurM-like C-terminal domain"/>
    <property type="match status" value="1"/>
</dbReference>
<name>A0ABU0YLZ3_9PROT</name>
<comment type="pathway">
    <text evidence="2">Cofactor biosynthesis; thiamine diphosphate biosynthesis; thiamine diphosphate from thiamine phosphate: step 1/1.</text>
</comment>
<dbReference type="NCBIfam" id="TIGR01379">
    <property type="entry name" value="thiL"/>
    <property type="match status" value="1"/>
</dbReference>
<feature type="binding site" evidence="2">
    <location>
        <position position="53"/>
    </location>
    <ligand>
        <name>Mg(2+)</name>
        <dbReference type="ChEBI" id="CHEBI:18420"/>
        <label>2</label>
    </ligand>
</feature>
<evidence type="ECO:0000256" key="2">
    <source>
        <dbReference type="HAMAP-Rule" id="MF_02128"/>
    </source>
</evidence>
<feature type="binding site" evidence="2">
    <location>
        <position position="36"/>
    </location>
    <ligand>
        <name>Mg(2+)</name>
        <dbReference type="ChEBI" id="CHEBI:18420"/>
        <label>3</label>
    </ligand>
</feature>
<keyword evidence="2" id="KW-0460">Magnesium</keyword>
<dbReference type="InterPro" id="IPR036921">
    <property type="entry name" value="PurM-like_N_sf"/>
</dbReference>
<dbReference type="EMBL" id="JAUYVI010000003">
    <property type="protein sequence ID" value="MDQ7248247.1"/>
    <property type="molecule type" value="Genomic_DNA"/>
</dbReference>
<evidence type="ECO:0000256" key="1">
    <source>
        <dbReference type="ARBA" id="ARBA00022977"/>
    </source>
</evidence>
<feature type="binding site" evidence="2">
    <location>
        <position position="325"/>
    </location>
    <ligand>
        <name>substrate</name>
    </ligand>
</feature>
<dbReference type="InterPro" id="IPR016188">
    <property type="entry name" value="PurM-like_N"/>
</dbReference>
<dbReference type="PIRSF" id="PIRSF005303">
    <property type="entry name" value="Thiam_monoph_kin"/>
    <property type="match status" value="1"/>
</dbReference>
<dbReference type="PANTHER" id="PTHR30270:SF0">
    <property type="entry name" value="THIAMINE-MONOPHOSPHATE KINASE"/>
    <property type="match status" value="1"/>
</dbReference>
<protein>
    <recommendedName>
        <fullName evidence="2">Thiamine-monophosphate kinase</fullName>
        <shortName evidence="2">TMP kinase</shortName>
        <shortName evidence="2">Thiamine-phosphate kinase</shortName>
        <ecNumber evidence="2">2.7.4.16</ecNumber>
    </recommendedName>
</protein>
<comment type="catalytic activity">
    <reaction evidence="2">
        <text>thiamine phosphate + ATP = thiamine diphosphate + ADP</text>
        <dbReference type="Rhea" id="RHEA:15913"/>
        <dbReference type="ChEBI" id="CHEBI:30616"/>
        <dbReference type="ChEBI" id="CHEBI:37575"/>
        <dbReference type="ChEBI" id="CHEBI:58937"/>
        <dbReference type="ChEBI" id="CHEBI:456216"/>
        <dbReference type="EC" id="2.7.4.16"/>
    </reaction>
</comment>
<accession>A0ABU0YLZ3</accession>
<dbReference type="CDD" id="cd02194">
    <property type="entry name" value="ThiL"/>
    <property type="match status" value="1"/>
</dbReference>
<organism evidence="5 6">
    <name type="scientific">Dongia sedimenti</name>
    <dbReference type="NCBI Taxonomy" id="3064282"/>
    <lineage>
        <taxon>Bacteria</taxon>
        <taxon>Pseudomonadati</taxon>
        <taxon>Pseudomonadota</taxon>
        <taxon>Alphaproteobacteria</taxon>
        <taxon>Rhodospirillales</taxon>
        <taxon>Dongiaceae</taxon>
        <taxon>Dongia</taxon>
    </lineage>
</organism>
<feature type="binding site" evidence="2">
    <location>
        <position position="81"/>
    </location>
    <ligand>
        <name>Mg(2+)</name>
        <dbReference type="ChEBI" id="CHEBI:18420"/>
        <label>3</label>
    </ligand>
</feature>
<comment type="function">
    <text evidence="2">Catalyzes the ATP-dependent phosphorylation of thiamine-monophosphate (TMP) to form thiamine-pyrophosphate (TPP), the active form of vitamin B1.</text>
</comment>
<keyword evidence="2 5" id="KW-0808">Transferase</keyword>
<feature type="binding site" evidence="2">
    <location>
        <begin position="128"/>
        <end position="129"/>
    </location>
    <ligand>
        <name>ATP</name>
        <dbReference type="ChEBI" id="CHEBI:30616"/>
    </ligand>
</feature>
<dbReference type="Gene3D" id="3.30.1330.10">
    <property type="entry name" value="PurM-like, N-terminal domain"/>
    <property type="match status" value="1"/>
</dbReference>
<dbReference type="Proteomes" id="UP001230156">
    <property type="component" value="Unassembled WGS sequence"/>
</dbReference>
<feature type="binding site" evidence="2">
    <location>
        <position position="60"/>
    </location>
    <ligand>
        <name>substrate</name>
    </ligand>
</feature>
<evidence type="ECO:0000313" key="5">
    <source>
        <dbReference type="EMBL" id="MDQ7248247.1"/>
    </source>
</evidence>
<feature type="binding site" evidence="2">
    <location>
        <position position="81"/>
    </location>
    <ligand>
        <name>Mg(2+)</name>
        <dbReference type="ChEBI" id="CHEBI:18420"/>
        <label>4</label>
    </ligand>
</feature>
<comment type="caution">
    <text evidence="5">The sequence shown here is derived from an EMBL/GenBank/DDBJ whole genome shotgun (WGS) entry which is preliminary data.</text>
</comment>
<feature type="domain" description="PurM-like N-terminal" evidence="3">
    <location>
        <begin position="35"/>
        <end position="147"/>
    </location>
</feature>
<proteinExistence type="inferred from homology"/>
<keyword evidence="6" id="KW-1185">Reference proteome</keyword>
<dbReference type="InterPro" id="IPR010918">
    <property type="entry name" value="PurM-like_C_dom"/>
</dbReference>
<feature type="binding site" evidence="2">
    <location>
        <position position="129"/>
    </location>
    <ligand>
        <name>Mg(2+)</name>
        <dbReference type="ChEBI" id="CHEBI:18420"/>
        <label>1</label>
    </ligand>
</feature>
<dbReference type="SUPFAM" id="SSF55326">
    <property type="entry name" value="PurM N-terminal domain-like"/>
    <property type="match status" value="1"/>
</dbReference>
<feature type="domain" description="PurM-like C-terminal" evidence="4">
    <location>
        <begin position="159"/>
        <end position="265"/>
    </location>
</feature>
<feature type="binding site" evidence="2">
    <location>
        <position position="81"/>
    </location>
    <ligand>
        <name>Mg(2+)</name>
        <dbReference type="ChEBI" id="CHEBI:18420"/>
        <label>2</label>
    </ligand>
</feature>
<evidence type="ECO:0000259" key="4">
    <source>
        <dbReference type="Pfam" id="PF02769"/>
    </source>
</evidence>
<feature type="binding site" evidence="2">
    <location>
        <position position="155"/>
    </location>
    <ligand>
        <name>ATP</name>
        <dbReference type="ChEBI" id="CHEBI:30616"/>
    </ligand>
</feature>
<dbReference type="PANTHER" id="PTHR30270">
    <property type="entry name" value="THIAMINE-MONOPHOSPHATE KINASE"/>
    <property type="match status" value="1"/>
</dbReference>
<keyword evidence="2" id="KW-0479">Metal-binding</keyword>
<comment type="caution">
    <text evidence="2">Lacks conserved residue(s) required for the propagation of feature annotation.</text>
</comment>
<dbReference type="Pfam" id="PF02769">
    <property type="entry name" value="AIRS_C"/>
    <property type="match status" value="1"/>
</dbReference>
<gene>
    <name evidence="2 5" type="primary">thiL</name>
    <name evidence="5" type="ORF">Q8A70_11255</name>
</gene>
<dbReference type="SUPFAM" id="SSF56042">
    <property type="entry name" value="PurM C-terminal domain-like"/>
    <property type="match status" value="1"/>
</dbReference>
<dbReference type="EC" id="2.7.4.16" evidence="2"/>
<evidence type="ECO:0000313" key="6">
    <source>
        <dbReference type="Proteomes" id="UP001230156"/>
    </source>
</evidence>
<feature type="binding site" evidence="2">
    <location>
        <position position="225"/>
    </location>
    <ligand>
        <name>ATP</name>
        <dbReference type="ChEBI" id="CHEBI:30616"/>
    </ligand>
</feature>
<dbReference type="InterPro" id="IPR036676">
    <property type="entry name" value="PurM-like_C_sf"/>
</dbReference>
<comment type="miscellaneous">
    <text evidence="2">Reaction mechanism of ThiL seems to utilize a direct, inline transfer of the gamma-phosphate of ATP to TMP rather than a phosphorylated enzyme intermediate.</text>
</comment>
<sequence length="328" mass="33705">MGVGNRAPLPGEFALIRKYFAPLAAGFSGALDLEDDACTYAVPAGHELVLTADALVEGRHYLGTDPADLIARKMLRVNLSDLAAKGAKPVGYLMTTALGPDIDEDWIAKFAAGLAADQREYGLALMGGDTVATPGPTTLSVTALGIVPTGRALRRRGARPGDRLFVSGTIGDGILGLKVLRAELLELGSNHRDALADRYHLPQPRVQLGAALLAGGAVTAAMDVSDGLVADAGHIADASHCGLIIHADRVPLSPAAQEALAEDLDLLPVLLSGGDDYELLFTAGAGFTAPGSGTPVAEIGAVVSGSGVKVLDRDGVEIPLTVGGWQHF</sequence>
<feature type="binding site" evidence="2">
    <location>
        <position position="53"/>
    </location>
    <ligand>
        <name>Mg(2+)</name>
        <dbReference type="ChEBI" id="CHEBI:18420"/>
        <label>1</label>
    </ligand>
</feature>
<evidence type="ECO:0000259" key="3">
    <source>
        <dbReference type="Pfam" id="PF00586"/>
    </source>
</evidence>
<feature type="binding site" evidence="2">
    <location>
        <position position="226"/>
    </location>
    <ligand>
        <name>Mg(2+)</name>
        <dbReference type="ChEBI" id="CHEBI:18420"/>
        <label>5</label>
    </ligand>
</feature>
<feature type="binding site" evidence="2">
    <location>
        <position position="223"/>
    </location>
    <ligand>
        <name>Mg(2+)</name>
        <dbReference type="ChEBI" id="CHEBI:18420"/>
        <label>3</label>
    </ligand>
</feature>
<dbReference type="GO" id="GO:0009030">
    <property type="term" value="F:thiamine-phosphate kinase activity"/>
    <property type="evidence" value="ECO:0007669"/>
    <property type="project" value="UniProtKB-EC"/>
</dbReference>
<dbReference type="HAMAP" id="MF_02128">
    <property type="entry name" value="TMP_kinase"/>
    <property type="match status" value="1"/>
</dbReference>
<keyword evidence="2" id="KW-0067">ATP-binding</keyword>
<keyword evidence="2" id="KW-0547">Nucleotide-binding</keyword>
<feature type="binding site" evidence="2">
    <location>
        <position position="36"/>
    </location>
    <ligand>
        <name>Mg(2+)</name>
        <dbReference type="ChEBI" id="CHEBI:18420"/>
        <label>4</label>
    </ligand>
</feature>
<feature type="binding site" evidence="2">
    <location>
        <position position="51"/>
    </location>
    <ligand>
        <name>Mg(2+)</name>
        <dbReference type="ChEBI" id="CHEBI:18420"/>
        <label>4</label>
    </ligand>
</feature>
<keyword evidence="1 2" id="KW-0784">Thiamine biosynthesis</keyword>